<reference evidence="2 3" key="1">
    <citation type="journal article" date="2015" name="Nature">
        <title>rRNA introns, odd ribosomes, and small enigmatic genomes across a large radiation of phyla.</title>
        <authorList>
            <person name="Brown C.T."/>
            <person name="Hug L.A."/>
            <person name="Thomas B.C."/>
            <person name="Sharon I."/>
            <person name="Castelle C.J."/>
            <person name="Singh A."/>
            <person name="Wilkins M.J."/>
            <person name="Williams K.H."/>
            <person name="Banfield J.F."/>
        </authorList>
    </citation>
    <scope>NUCLEOTIDE SEQUENCE [LARGE SCALE GENOMIC DNA]</scope>
</reference>
<protein>
    <submittedName>
        <fullName evidence="2">Glycosyltransferase</fullName>
    </submittedName>
</protein>
<evidence type="ECO:0000313" key="2">
    <source>
        <dbReference type="EMBL" id="KKR40729.1"/>
    </source>
</evidence>
<dbReference type="PANTHER" id="PTHR12526">
    <property type="entry name" value="GLYCOSYLTRANSFERASE"/>
    <property type="match status" value="1"/>
</dbReference>
<evidence type="ECO:0000313" key="3">
    <source>
        <dbReference type="Proteomes" id="UP000034072"/>
    </source>
</evidence>
<accession>A0A0G0QK41</accession>
<dbReference type="Pfam" id="PF00534">
    <property type="entry name" value="Glycos_transf_1"/>
    <property type="match status" value="1"/>
</dbReference>
<dbReference type="Proteomes" id="UP000034072">
    <property type="component" value="Unassembled WGS sequence"/>
</dbReference>
<dbReference type="Gene3D" id="3.40.50.2000">
    <property type="entry name" value="Glycogen Phosphorylase B"/>
    <property type="match status" value="2"/>
</dbReference>
<keyword evidence="2" id="KW-0808">Transferase</keyword>
<proteinExistence type="predicted"/>
<evidence type="ECO:0000259" key="1">
    <source>
        <dbReference type="Pfam" id="PF00534"/>
    </source>
</evidence>
<dbReference type="AlphaFoldDB" id="A0A0G0QK41"/>
<dbReference type="SUPFAM" id="SSF53756">
    <property type="entry name" value="UDP-Glycosyltransferase/glycogen phosphorylase"/>
    <property type="match status" value="1"/>
</dbReference>
<sequence length="398" mass="44213">MEPESKRILLFSTAFRPMIGGSEIAMEEICRRLPEISFDLITARFSRANKKTEQVGNIKVHRLGLGFKFDKYLLPILGFFKARSLAGNGGLFAPATAGKDRHCYGVYSRLHAYQASYGAIAAYLVKIFDPNVSLITTLQEGKELDSQGALLKMMRGLVIKKSDKITAISNYLAEFARKLNKKATIIVIPNGVDSDLFKKLDFEGSEMKSRLNIREDERIVMTVSRLVPKNGVDVLIKAFARLDEVIGNLKTRLVIIGSGPMADELESLTVELGVSDRIIFAGDIYYEDLPGYLSMADVFARPSYSEGLGNAFLEAMAVGVPIIGTRVGGIVDFLEDGVTGLFCGVGDHEDLAKKIKMVLSDVDLRRRLIENGRELAKNKYSWQSISEKFQEIYNFIPN</sequence>
<dbReference type="PANTHER" id="PTHR12526:SF637">
    <property type="entry name" value="GLYCOSYLTRANSFERASE EPSF-RELATED"/>
    <property type="match status" value="1"/>
</dbReference>
<dbReference type="GO" id="GO:0016757">
    <property type="term" value="F:glycosyltransferase activity"/>
    <property type="evidence" value="ECO:0007669"/>
    <property type="project" value="InterPro"/>
</dbReference>
<dbReference type="InterPro" id="IPR001296">
    <property type="entry name" value="Glyco_trans_1"/>
</dbReference>
<feature type="domain" description="Glycosyl transferase family 1" evidence="1">
    <location>
        <begin position="207"/>
        <end position="374"/>
    </location>
</feature>
<name>A0A0G0QK41_9BACT</name>
<dbReference type="EMBL" id="LBXZ01000005">
    <property type="protein sequence ID" value="KKR40729.1"/>
    <property type="molecule type" value="Genomic_DNA"/>
</dbReference>
<comment type="caution">
    <text evidence="2">The sequence shown here is derived from an EMBL/GenBank/DDBJ whole genome shotgun (WGS) entry which is preliminary data.</text>
</comment>
<gene>
    <name evidence="2" type="ORF">UT75_C0005G0037</name>
</gene>
<dbReference type="CDD" id="cd03801">
    <property type="entry name" value="GT4_PimA-like"/>
    <property type="match status" value="1"/>
</dbReference>
<organism evidence="2 3">
    <name type="scientific">Candidatus Yanofskybacteria bacterium GW2011_GWE2_40_11</name>
    <dbReference type="NCBI Taxonomy" id="1619033"/>
    <lineage>
        <taxon>Bacteria</taxon>
        <taxon>Candidatus Yanofskyibacteriota</taxon>
    </lineage>
</organism>